<dbReference type="RefSeq" id="WP_229787673.1">
    <property type="nucleotide sequence ID" value="NZ_BMRB01000008.1"/>
</dbReference>
<evidence type="ECO:0000313" key="2">
    <source>
        <dbReference type="EMBL" id="GGS56217.1"/>
    </source>
</evidence>
<dbReference type="Gene3D" id="3.90.1530.10">
    <property type="entry name" value="Conserved hypothetical protein from pyrococcus furiosus pfu- 392566-001, ParB domain"/>
    <property type="match status" value="1"/>
</dbReference>
<evidence type="ECO:0000313" key="3">
    <source>
        <dbReference type="Proteomes" id="UP000660680"/>
    </source>
</evidence>
<organism evidence="2 3">
    <name type="scientific">Actinokineospora fastidiosa</name>
    <dbReference type="NCBI Taxonomy" id="1816"/>
    <lineage>
        <taxon>Bacteria</taxon>
        <taxon>Bacillati</taxon>
        <taxon>Actinomycetota</taxon>
        <taxon>Actinomycetes</taxon>
        <taxon>Pseudonocardiales</taxon>
        <taxon>Pseudonocardiaceae</taxon>
        <taxon>Actinokineospora</taxon>
    </lineage>
</organism>
<dbReference type="Proteomes" id="UP000660680">
    <property type="component" value="Unassembled WGS sequence"/>
</dbReference>
<reference evidence="2" key="2">
    <citation type="submission" date="2020-09" db="EMBL/GenBank/DDBJ databases">
        <authorList>
            <person name="Sun Q."/>
            <person name="Ohkuma M."/>
        </authorList>
    </citation>
    <scope>NUCLEOTIDE SEQUENCE</scope>
    <source>
        <strain evidence="2">JCM 3276</strain>
    </source>
</reference>
<dbReference type="InterPro" id="IPR003115">
    <property type="entry name" value="ParB_N"/>
</dbReference>
<proteinExistence type="predicted"/>
<protein>
    <recommendedName>
        <fullName evidence="1">ParB-like N-terminal domain-containing protein</fullName>
    </recommendedName>
</protein>
<name>A0A918LIG3_9PSEU</name>
<accession>A0A918LIG3</accession>
<feature type="domain" description="ParB-like N-terminal" evidence="1">
    <location>
        <begin position="30"/>
        <end position="114"/>
    </location>
</feature>
<evidence type="ECO:0000259" key="1">
    <source>
        <dbReference type="SMART" id="SM00470"/>
    </source>
</evidence>
<gene>
    <name evidence="2" type="ORF">GCM10010171_58980</name>
</gene>
<keyword evidence="3" id="KW-1185">Reference proteome</keyword>
<dbReference type="InterPro" id="IPR036086">
    <property type="entry name" value="ParB/Sulfiredoxin_sf"/>
</dbReference>
<dbReference type="AlphaFoldDB" id="A0A918LIG3"/>
<dbReference type="SMART" id="SM00470">
    <property type="entry name" value="ParB"/>
    <property type="match status" value="1"/>
</dbReference>
<sequence length="306" mass="33481">MFENWRGVAVLDFAAGHTREDGDTCGGGVVRLPIAELLTMRSPRSAGEDPEHVRRLADSLAELPPIVVHRDTLRVVDGRHRLRAAILRGQDDIAARLFDGDEIEAFLFSVRANTTHGLPLSTADRKTAAARIVTARPQWSDRLVASVVGLAPATVAEVRRRQSGPQPVARIGRDGRIRPVDAAARRRAARELMVAQPQLSLRQVAHRAGISPETARAVRASLATPEPRPDSDTAALMRALRSDPSLRFSESGRMLLRLLDAGAMSHERWAAIGQSVPPHCRDAIARAAMEASRGWRRFAERLAQES</sequence>
<reference evidence="2" key="1">
    <citation type="journal article" date="2014" name="Int. J. Syst. Evol. Microbiol.">
        <title>Complete genome sequence of Corynebacterium casei LMG S-19264T (=DSM 44701T), isolated from a smear-ripened cheese.</title>
        <authorList>
            <consortium name="US DOE Joint Genome Institute (JGI-PGF)"/>
            <person name="Walter F."/>
            <person name="Albersmeier A."/>
            <person name="Kalinowski J."/>
            <person name="Ruckert C."/>
        </authorList>
    </citation>
    <scope>NUCLEOTIDE SEQUENCE</scope>
    <source>
        <strain evidence="2">JCM 3276</strain>
    </source>
</reference>
<dbReference type="EMBL" id="BMRB01000008">
    <property type="protein sequence ID" value="GGS56217.1"/>
    <property type="molecule type" value="Genomic_DNA"/>
</dbReference>
<comment type="caution">
    <text evidence="2">The sequence shown here is derived from an EMBL/GenBank/DDBJ whole genome shotgun (WGS) entry which is preliminary data.</text>
</comment>
<dbReference type="SUPFAM" id="SSF110849">
    <property type="entry name" value="ParB/Sulfiredoxin"/>
    <property type="match status" value="1"/>
</dbReference>